<organism evidence="15 16">
    <name type="scientific">Chitinophaga defluvii</name>
    <dbReference type="NCBI Taxonomy" id="3163343"/>
    <lineage>
        <taxon>Bacteria</taxon>
        <taxon>Pseudomonadati</taxon>
        <taxon>Bacteroidota</taxon>
        <taxon>Chitinophagia</taxon>
        <taxon>Chitinophagales</taxon>
        <taxon>Chitinophagaceae</taxon>
        <taxon>Chitinophaga</taxon>
    </lineage>
</organism>
<evidence type="ECO:0000256" key="11">
    <source>
        <dbReference type="ARBA" id="ARBA00023211"/>
    </source>
</evidence>
<dbReference type="Pfam" id="PF02742">
    <property type="entry name" value="Fe_dep_repr_C"/>
    <property type="match status" value="1"/>
</dbReference>
<evidence type="ECO:0000256" key="5">
    <source>
        <dbReference type="ARBA" id="ARBA00022490"/>
    </source>
</evidence>
<evidence type="ECO:0000256" key="2">
    <source>
        <dbReference type="ARBA" id="ARBA00007871"/>
    </source>
</evidence>
<comment type="subunit">
    <text evidence="3">Homodimer.</text>
</comment>
<evidence type="ECO:0000256" key="3">
    <source>
        <dbReference type="ARBA" id="ARBA00011738"/>
    </source>
</evidence>
<keyword evidence="9" id="KW-0010">Activator</keyword>
<dbReference type="InterPro" id="IPR022689">
    <property type="entry name" value="Iron_dep_repressor"/>
</dbReference>
<keyword evidence="11" id="KW-0464">Manganese</keyword>
<gene>
    <name evidence="15" type="ORF">ABR189_02720</name>
</gene>
<dbReference type="Pfam" id="PF01325">
    <property type="entry name" value="Fe_dep_repress"/>
    <property type="match status" value="1"/>
</dbReference>
<keyword evidence="5" id="KW-0963">Cytoplasm</keyword>
<sequence>MTASEQEYLKQIYLYTQASGDMIHTKQLAIQVNARSASVTDMVKRLAGKEWVIYNPYRGCCLSDKGKGAALQVIRRHRLWELFLAEKLGIDWKEVHTIATKLQSIQSDELIDKLSEYLGNPTYDPHGEAIPDGEGNVPATDYPEVYDLKIGQEAIVFGYRDTGKAFLQYVEKLNLLIGVPVKVLSVIDYNFSIEILAGGADQHIISKETAQQIYVKVIE</sequence>
<evidence type="ECO:0000313" key="16">
    <source>
        <dbReference type="Proteomes" id="UP001549749"/>
    </source>
</evidence>
<evidence type="ECO:0000256" key="13">
    <source>
        <dbReference type="ARBA" id="ARBA00032593"/>
    </source>
</evidence>
<dbReference type="Gene3D" id="1.10.10.10">
    <property type="entry name" value="Winged helix-like DNA-binding domain superfamily/Winged helix DNA-binding domain"/>
    <property type="match status" value="1"/>
</dbReference>
<comment type="subcellular location">
    <subcellularLocation>
        <location evidence="1">Cytoplasm</location>
    </subcellularLocation>
</comment>
<dbReference type="Pfam" id="PF04023">
    <property type="entry name" value="FeoA"/>
    <property type="match status" value="1"/>
</dbReference>
<dbReference type="PANTHER" id="PTHR33238">
    <property type="entry name" value="IRON (METAL) DEPENDENT REPRESSOR, DTXR FAMILY"/>
    <property type="match status" value="1"/>
</dbReference>
<protein>
    <recommendedName>
        <fullName evidence="4">Transcriptional regulator MntR</fullName>
    </recommendedName>
    <alternativeName>
        <fullName evidence="13">Manganese transport regulator</fullName>
    </alternativeName>
</protein>
<dbReference type="SMART" id="SM00529">
    <property type="entry name" value="HTH_DTXR"/>
    <property type="match status" value="1"/>
</dbReference>
<dbReference type="PANTHER" id="PTHR33238:SF11">
    <property type="entry name" value="TRANSCRIPTIONAL REGULATOR MNTR"/>
    <property type="match status" value="1"/>
</dbReference>
<dbReference type="Gene3D" id="2.30.30.90">
    <property type="match status" value="1"/>
</dbReference>
<dbReference type="SMART" id="SM00899">
    <property type="entry name" value="FeoA"/>
    <property type="match status" value="1"/>
</dbReference>
<dbReference type="Proteomes" id="UP001549749">
    <property type="component" value="Unassembled WGS sequence"/>
</dbReference>
<name>A0ABV2T2A9_9BACT</name>
<dbReference type="RefSeq" id="WP_354658906.1">
    <property type="nucleotide sequence ID" value="NZ_JBEXAC010000001.1"/>
</dbReference>
<dbReference type="InterPro" id="IPR001367">
    <property type="entry name" value="Fe_dep_repressor"/>
</dbReference>
<evidence type="ECO:0000313" key="15">
    <source>
        <dbReference type="EMBL" id="MET6996259.1"/>
    </source>
</evidence>
<dbReference type="InterPro" id="IPR038157">
    <property type="entry name" value="FeoA_core_dom"/>
</dbReference>
<dbReference type="InterPro" id="IPR036421">
    <property type="entry name" value="Fe_dep_repressor_sf"/>
</dbReference>
<evidence type="ECO:0000256" key="10">
    <source>
        <dbReference type="ARBA" id="ARBA00023163"/>
    </source>
</evidence>
<evidence type="ECO:0000256" key="9">
    <source>
        <dbReference type="ARBA" id="ARBA00023159"/>
    </source>
</evidence>
<evidence type="ECO:0000256" key="1">
    <source>
        <dbReference type="ARBA" id="ARBA00004496"/>
    </source>
</evidence>
<keyword evidence="6" id="KW-0678">Repressor</keyword>
<comment type="similarity">
    <text evidence="2">Belongs to the DtxR/MntR family.</text>
</comment>
<keyword evidence="7" id="KW-0805">Transcription regulation</keyword>
<keyword evidence="10" id="KW-0804">Transcription</keyword>
<dbReference type="SUPFAM" id="SSF47979">
    <property type="entry name" value="Iron-dependent repressor protein, dimerization domain"/>
    <property type="match status" value="1"/>
</dbReference>
<dbReference type="PROSITE" id="PS50944">
    <property type="entry name" value="HTH_DTXR"/>
    <property type="match status" value="1"/>
</dbReference>
<evidence type="ECO:0000256" key="6">
    <source>
        <dbReference type="ARBA" id="ARBA00022491"/>
    </source>
</evidence>
<evidence type="ECO:0000256" key="12">
    <source>
        <dbReference type="ARBA" id="ARBA00025185"/>
    </source>
</evidence>
<comment type="function">
    <text evidence="12">In the presence of manganese, represses expression of mntH and mntS. Up-regulates expression of mntP.</text>
</comment>
<evidence type="ECO:0000256" key="8">
    <source>
        <dbReference type="ARBA" id="ARBA00023125"/>
    </source>
</evidence>
<dbReference type="InterPro" id="IPR022687">
    <property type="entry name" value="HTH_DTXR"/>
</dbReference>
<comment type="caution">
    <text evidence="15">The sequence shown here is derived from an EMBL/GenBank/DDBJ whole genome shotgun (WGS) entry which is preliminary data.</text>
</comment>
<dbReference type="InterPro" id="IPR036390">
    <property type="entry name" value="WH_DNA-bd_sf"/>
</dbReference>
<proteinExistence type="inferred from homology"/>
<evidence type="ECO:0000256" key="7">
    <source>
        <dbReference type="ARBA" id="ARBA00023015"/>
    </source>
</evidence>
<reference evidence="15 16" key="1">
    <citation type="submission" date="2024-06" db="EMBL/GenBank/DDBJ databases">
        <title>Chitinophaga defluvii sp. nov., isolated from municipal sewage.</title>
        <authorList>
            <person name="Zhang L."/>
        </authorList>
    </citation>
    <scope>NUCLEOTIDE SEQUENCE [LARGE SCALE GENOMIC DNA]</scope>
    <source>
        <strain evidence="15 16">H8</strain>
    </source>
</reference>
<dbReference type="Gene3D" id="1.10.60.10">
    <property type="entry name" value="Iron dependent repressor, metal binding and dimerisation domain"/>
    <property type="match status" value="1"/>
</dbReference>
<accession>A0ABV2T2A9</accession>
<dbReference type="InterPro" id="IPR007167">
    <property type="entry name" value="Fe-transptr_FeoA-like"/>
</dbReference>
<feature type="domain" description="HTH dtxR-type" evidence="14">
    <location>
        <begin position="1"/>
        <end position="63"/>
    </location>
</feature>
<dbReference type="EMBL" id="JBEXAC010000001">
    <property type="protein sequence ID" value="MET6996259.1"/>
    <property type="molecule type" value="Genomic_DNA"/>
</dbReference>
<dbReference type="InterPro" id="IPR036388">
    <property type="entry name" value="WH-like_DNA-bd_sf"/>
</dbReference>
<dbReference type="SUPFAM" id="SSF46785">
    <property type="entry name" value="Winged helix' DNA-binding domain"/>
    <property type="match status" value="1"/>
</dbReference>
<keyword evidence="16" id="KW-1185">Reference proteome</keyword>
<evidence type="ECO:0000259" key="14">
    <source>
        <dbReference type="PROSITE" id="PS50944"/>
    </source>
</evidence>
<keyword evidence="8" id="KW-0238">DNA-binding</keyword>
<evidence type="ECO:0000256" key="4">
    <source>
        <dbReference type="ARBA" id="ARBA00022386"/>
    </source>
</evidence>
<dbReference type="InterPro" id="IPR050536">
    <property type="entry name" value="DtxR_MntR_Metal-Reg"/>
</dbReference>